<dbReference type="GO" id="GO:0009055">
    <property type="term" value="F:electron transfer activity"/>
    <property type="evidence" value="ECO:0007669"/>
    <property type="project" value="InterPro"/>
</dbReference>
<feature type="chain" id="PRO_5041698209" evidence="5">
    <location>
        <begin position="21"/>
        <end position="142"/>
    </location>
</feature>
<dbReference type="GO" id="GO:0046872">
    <property type="term" value="F:metal ion binding"/>
    <property type="evidence" value="ECO:0007669"/>
    <property type="project" value="UniProtKB-KW"/>
</dbReference>
<dbReference type="Gene3D" id="1.10.760.10">
    <property type="entry name" value="Cytochrome c-like domain"/>
    <property type="match status" value="1"/>
</dbReference>
<feature type="domain" description="Cytochrome c" evidence="6">
    <location>
        <begin position="32"/>
        <end position="111"/>
    </location>
</feature>
<gene>
    <name evidence="7" type="ORF">PFX98_08740</name>
</gene>
<dbReference type="RefSeq" id="WP_285234810.1">
    <property type="nucleotide sequence ID" value="NZ_CP116346.1"/>
</dbReference>
<proteinExistence type="predicted"/>
<dbReference type="SUPFAM" id="SSF46626">
    <property type="entry name" value="Cytochrome c"/>
    <property type="match status" value="1"/>
</dbReference>
<keyword evidence="8" id="KW-1185">Reference proteome</keyword>
<organism evidence="7 8">
    <name type="scientific">Paucibacter sediminis</name>
    <dbReference type="NCBI Taxonomy" id="3019553"/>
    <lineage>
        <taxon>Bacteria</taxon>
        <taxon>Pseudomonadati</taxon>
        <taxon>Pseudomonadota</taxon>
        <taxon>Betaproteobacteria</taxon>
        <taxon>Burkholderiales</taxon>
        <taxon>Sphaerotilaceae</taxon>
        <taxon>Roseateles</taxon>
    </lineage>
</organism>
<keyword evidence="1 4" id="KW-0349">Heme</keyword>
<name>A0AA95NG75_9BURK</name>
<dbReference type="PANTHER" id="PTHR35008">
    <property type="entry name" value="BLL4482 PROTEIN-RELATED"/>
    <property type="match status" value="1"/>
</dbReference>
<dbReference type="Pfam" id="PF13442">
    <property type="entry name" value="Cytochrome_CBB3"/>
    <property type="match status" value="1"/>
</dbReference>
<dbReference type="EMBL" id="CP116346">
    <property type="protein sequence ID" value="WIT13690.1"/>
    <property type="molecule type" value="Genomic_DNA"/>
</dbReference>
<protein>
    <submittedName>
        <fullName evidence="7">Cytochrome c</fullName>
    </submittedName>
</protein>
<dbReference type="Proteomes" id="UP001177769">
    <property type="component" value="Chromosome"/>
</dbReference>
<evidence type="ECO:0000256" key="3">
    <source>
        <dbReference type="ARBA" id="ARBA00023004"/>
    </source>
</evidence>
<keyword evidence="2 4" id="KW-0479">Metal-binding</keyword>
<dbReference type="InterPro" id="IPR051459">
    <property type="entry name" value="Cytochrome_c-type_DH"/>
</dbReference>
<sequence>MRWALLLLGLVALPALPALALDEPRFSAGWGFDQRTGPALYAAICAGCHMPDGRGARGAAAYPALAGNARLAATPYLLRMILKGGKAMPAFGSVLDDGQVGAVANEVLRRFGPPGQSAVAITNDEVATMRAAIQQEQRSQAP</sequence>
<keyword evidence="3 4" id="KW-0408">Iron</keyword>
<dbReference type="AlphaFoldDB" id="A0AA95NG75"/>
<dbReference type="PANTHER" id="PTHR35008:SF4">
    <property type="entry name" value="BLL4482 PROTEIN"/>
    <property type="match status" value="1"/>
</dbReference>
<dbReference type="GO" id="GO:0020037">
    <property type="term" value="F:heme binding"/>
    <property type="evidence" value="ECO:0007669"/>
    <property type="project" value="InterPro"/>
</dbReference>
<evidence type="ECO:0000313" key="8">
    <source>
        <dbReference type="Proteomes" id="UP001177769"/>
    </source>
</evidence>
<evidence type="ECO:0000256" key="4">
    <source>
        <dbReference type="PROSITE-ProRule" id="PRU00433"/>
    </source>
</evidence>
<accession>A0AA95NG75</accession>
<feature type="signal peptide" evidence="5">
    <location>
        <begin position="1"/>
        <end position="20"/>
    </location>
</feature>
<evidence type="ECO:0000256" key="1">
    <source>
        <dbReference type="ARBA" id="ARBA00022617"/>
    </source>
</evidence>
<evidence type="ECO:0000256" key="5">
    <source>
        <dbReference type="SAM" id="SignalP"/>
    </source>
</evidence>
<reference evidence="7" key="1">
    <citation type="submission" date="2023-01" db="EMBL/GenBank/DDBJ databases">
        <title>Whole genome sequence of Paucibacter sp. S2-9 isolated from pond sediment.</title>
        <authorList>
            <person name="Jung J.Y."/>
        </authorList>
    </citation>
    <scope>NUCLEOTIDE SEQUENCE</scope>
    <source>
        <strain evidence="7">S2-9</strain>
    </source>
</reference>
<evidence type="ECO:0000313" key="7">
    <source>
        <dbReference type="EMBL" id="WIT13690.1"/>
    </source>
</evidence>
<dbReference type="InterPro" id="IPR009056">
    <property type="entry name" value="Cyt_c-like_dom"/>
</dbReference>
<evidence type="ECO:0000256" key="2">
    <source>
        <dbReference type="ARBA" id="ARBA00022723"/>
    </source>
</evidence>
<keyword evidence="5" id="KW-0732">Signal</keyword>
<dbReference type="InterPro" id="IPR036909">
    <property type="entry name" value="Cyt_c-like_dom_sf"/>
</dbReference>
<dbReference type="KEGG" id="pais:PFX98_08740"/>
<evidence type="ECO:0000259" key="6">
    <source>
        <dbReference type="PROSITE" id="PS51007"/>
    </source>
</evidence>
<dbReference type="PROSITE" id="PS51007">
    <property type="entry name" value="CYTC"/>
    <property type="match status" value="1"/>
</dbReference>